<dbReference type="PROSITE" id="PS51469">
    <property type="entry name" value="SUN"/>
    <property type="match status" value="1"/>
</dbReference>
<dbReference type="GO" id="GO:0016020">
    <property type="term" value="C:membrane"/>
    <property type="evidence" value="ECO:0007669"/>
    <property type="project" value="InterPro"/>
</dbReference>
<dbReference type="AlphaFoldDB" id="A0A3S4ZV78"/>
<dbReference type="PANTHER" id="PTHR12953:SF0">
    <property type="entry name" value="SUN DOMAIN-CONTAINING OSSIFICATION FACTOR"/>
    <property type="match status" value="1"/>
</dbReference>
<organism evidence="6 7">
    <name type="scientific">Protopolystoma xenopodis</name>
    <dbReference type="NCBI Taxonomy" id="117903"/>
    <lineage>
        <taxon>Eukaryota</taxon>
        <taxon>Metazoa</taxon>
        <taxon>Spiralia</taxon>
        <taxon>Lophotrochozoa</taxon>
        <taxon>Platyhelminthes</taxon>
        <taxon>Monogenea</taxon>
        <taxon>Polyopisthocotylea</taxon>
        <taxon>Polystomatidea</taxon>
        <taxon>Polystomatidae</taxon>
        <taxon>Protopolystoma</taxon>
    </lineage>
</organism>
<sequence>MLVVLSCYRIRRFSSQDIFCSRDEQLPEEGFIKKSYSMEGNEETFAPPFVSKDNHIELDTSAKLSAINVEAAANQIDAILTFNEYRASVISLASQQKRKLVGSWCGKIGWMISISILFGSSGSFSEIFITFTKMSLIAFLSLRSAKHIPSFRIAVVLRFIYVLVLTEDQATGPAFVLKQDGAPHIFQSNEPIRLSSHDSEATFHRNGIRLQRSGVGQLVNGQESGSSEPLMEYNAEITGQGDNTVRQIDRLGHHKLEGISPPDLATNLRSASPQVFSDTASEPTVPLDVEHSSIPMSHSNGQIPSGNSDHLITPHPASLHGTFPASDRVSPSLLPSDRPTGFIADALGDASKTVDFGTPPHSGVLVSGGPVVGDLSSSPSDSSATAGLVPPSQEDIILNSAISSSTGSLASDGHSADSTQVESRPSIQVTVKRNVAAIECGAKLLAASPKTKNPEAVLNSNQDEYLNIPCIANKWFVIETCEPVQLRTIHIANYELFSSRAKVLKVFTSDRSVYP</sequence>
<keyword evidence="3" id="KW-1133">Transmembrane helix</keyword>
<evidence type="ECO:0000256" key="4">
    <source>
        <dbReference type="ARBA" id="ARBA00023136"/>
    </source>
</evidence>
<protein>
    <recommendedName>
        <fullName evidence="5">SUN domain-containing protein</fullName>
    </recommendedName>
</protein>
<proteinExistence type="predicted"/>
<comment type="subcellular location">
    <subcellularLocation>
        <location evidence="1">Endomembrane system</location>
    </subcellularLocation>
</comment>
<evidence type="ECO:0000313" key="6">
    <source>
        <dbReference type="EMBL" id="VEL07990.1"/>
    </source>
</evidence>
<evidence type="ECO:0000256" key="3">
    <source>
        <dbReference type="ARBA" id="ARBA00022989"/>
    </source>
</evidence>
<dbReference type="OrthoDB" id="266334at2759"/>
<dbReference type="InterPro" id="IPR045120">
    <property type="entry name" value="Suco/Slp1-like"/>
</dbReference>
<dbReference type="PANTHER" id="PTHR12953">
    <property type="entry name" value="MEMBRANE PROTEIN CH1 RELATED"/>
    <property type="match status" value="1"/>
</dbReference>
<name>A0A3S4ZV78_9PLAT</name>
<evidence type="ECO:0000259" key="5">
    <source>
        <dbReference type="PROSITE" id="PS51469"/>
    </source>
</evidence>
<dbReference type="Proteomes" id="UP000784294">
    <property type="component" value="Unassembled WGS sequence"/>
</dbReference>
<comment type="caution">
    <text evidence="6">The sequence shown here is derived from an EMBL/GenBank/DDBJ whole genome shotgun (WGS) entry which is preliminary data.</text>
</comment>
<reference evidence="6" key="1">
    <citation type="submission" date="2018-11" db="EMBL/GenBank/DDBJ databases">
        <authorList>
            <consortium name="Pathogen Informatics"/>
        </authorList>
    </citation>
    <scope>NUCLEOTIDE SEQUENCE</scope>
</reference>
<keyword evidence="2" id="KW-0812">Transmembrane</keyword>
<gene>
    <name evidence="6" type="ORF">PXEA_LOCUS1430</name>
</gene>
<accession>A0A3S4ZV78</accession>
<evidence type="ECO:0000256" key="1">
    <source>
        <dbReference type="ARBA" id="ARBA00004308"/>
    </source>
</evidence>
<dbReference type="GO" id="GO:0012505">
    <property type="term" value="C:endomembrane system"/>
    <property type="evidence" value="ECO:0007669"/>
    <property type="project" value="UniProtKB-SubCell"/>
</dbReference>
<evidence type="ECO:0000256" key="2">
    <source>
        <dbReference type="ARBA" id="ARBA00022692"/>
    </source>
</evidence>
<dbReference type="InterPro" id="IPR012919">
    <property type="entry name" value="SUN_dom"/>
</dbReference>
<dbReference type="GO" id="GO:0034975">
    <property type="term" value="P:protein folding in endoplasmic reticulum"/>
    <property type="evidence" value="ECO:0007669"/>
    <property type="project" value="TreeGrafter"/>
</dbReference>
<keyword evidence="4" id="KW-0472">Membrane</keyword>
<dbReference type="Pfam" id="PF07738">
    <property type="entry name" value="Sad1_UNC"/>
    <property type="match status" value="1"/>
</dbReference>
<dbReference type="EMBL" id="CAAALY010002905">
    <property type="protein sequence ID" value="VEL07990.1"/>
    <property type="molecule type" value="Genomic_DNA"/>
</dbReference>
<dbReference type="GO" id="GO:0005737">
    <property type="term" value="C:cytoplasm"/>
    <property type="evidence" value="ECO:0007669"/>
    <property type="project" value="TreeGrafter"/>
</dbReference>
<keyword evidence="7" id="KW-1185">Reference proteome</keyword>
<evidence type="ECO:0000313" key="7">
    <source>
        <dbReference type="Proteomes" id="UP000784294"/>
    </source>
</evidence>
<feature type="domain" description="SUN" evidence="5">
    <location>
        <begin position="408"/>
        <end position="515"/>
    </location>
</feature>